<dbReference type="CDD" id="cd05233">
    <property type="entry name" value="SDR_c"/>
    <property type="match status" value="1"/>
</dbReference>
<dbReference type="Gene3D" id="3.40.50.720">
    <property type="entry name" value="NAD(P)-binding Rossmann-like Domain"/>
    <property type="match status" value="1"/>
</dbReference>
<evidence type="ECO:0000256" key="3">
    <source>
        <dbReference type="RuleBase" id="RU000363"/>
    </source>
</evidence>
<dbReference type="PRINTS" id="PR00080">
    <property type="entry name" value="SDRFAMILY"/>
</dbReference>
<comment type="similarity">
    <text evidence="1 3">Belongs to the short-chain dehydrogenases/reductases (SDR) family.</text>
</comment>
<keyword evidence="5" id="KW-1185">Reference proteome</keyword>
<sequence>MDLSDINALITGGSSGIGKATAKAIVEAGGRAIIAARNKERLHSAAEEVGAIPVTCDVRHENEVIDLVEQTVEEFDDYNVLINNAGYGEFSKLVNLSASDIESQLKTNTIGAMMVARESAKHFIKQDYGNIINVSSSAGKRGFEGGTAYVASKFALSGMTECWRAELRPHNIRVMQINPSEVQTRFSQNAGRAERPFNETKLIAEDIAQTICSMLSLADRGFITETSVWATNPK</sequence>
<protein>
    <submittedName>
        <fullName evidence="4">3-oxoacyl-[acyl-carrier protein] reductase</fullName>
    </submittedName>
</protein>
<dbReference type="SUPFAM" id="SSF51735">
    <property type="entry name" value="NAD(P)-binding Rossmann-fold domains"/>
    <property type="match status" value="1"/>
</dbReference>
<dbReference type="Proteomes" id="UP000317593">
    <property type="component" value="Unassembled WGS sequence"/>
</dbReference>
<proteinExistence type="inferred from homology"/>
<dbReference type="InterPro" id="IPR002347">
    <property type="entry name" value="SDR_fam"/>
</dbReference>
<organism evidence="4 5">
    <name type="scientific">Fodinibius sediminis</name>
    <dbReference type="NCBI Taxonomy" id="1214077"/>
    <lineage>
        <taxon>Bacteria</taxon>
        <taxon>Pseudomonadati</taxon>
        <taxon>Balneolota</taxon>
        <taxon>Balneolia</taxon>
        <taxon>Balneolales</taxon>
        <taxon>Balneolaceae</taxon>
        <taxon>Fodinibius</taxon>
    </lineage>
</organism>
<dbReference type="GO" id="GO:0016020">
    <property type="term" value="C:membrane"/>
    <property type="evidence" value="ECO:0007669"/>
    <property type="project" value="TreeGrafter"/>
</dbReference>
<dbReference type="AlphaFoldDB" id="A0A521E3G0"/>
<dbReference type="PROSITE" id="PS00061">
    <property type="entry name" value="ADH_SHORT"/>
    <property type="match status" value="1"/>
</dbReference>
<dbReference type="Pfam" id="PF00106">
    <property type="entry name" value="adh_short"/>
    <property type="match status" value="1"/>
</dbReference>
<accession>A0A521E3G0</accession>
<evidence type="ECO:0000313" key="5">
    <source>
        <dbReference type="Proteomes" id="UP000317593"/>
    </source>
</evidence>
<keyword evidence="2" id="KW-0560">Oxidoreductase</keyword>
<dbReference type="InterPro" id="IPR036291">
    <property type="entry name" value="NAD(P)-bd_dom_sf"/>
</dbReference>
<evidence type="ECO:0000256" key="1">
    <source>
        <dbReference type="ARBA" id="ARBA00006484"/>
    </source>
</evidence>
<dbReference type="PRINTS" id="PR00081">
    <property type="entry name" value="GDHRDH"/>
</dbReference>
<dbReference type="EMBL" id="FXTH01000013">
    <property type="protein sequence ID" value="SMO78494.1"/>
    <property type="molecule type" value="Genomic_DNA"/>
</dbReference>
<dbReference type="RefSeq" id="WP_142715230.1">
    <property type="nucleotide sequence ID" value="NZ_FXTH01000013.1"/>
</dbReference>
<dbReference type="PANTHER" id="PTHR44196:SF1">
    <property type="entry name" value="DEHYDROGENASE_REDUCTASE SDR FAMILY MEMBER 7B"/>
    <property type="match status" value="1"/>
</dbReference>
<gene>
    <name evidence="4" type="ORF">SAMN06265218_11323</name>
</gene>
<evidence type="ECO:0000256" key="2">
    <source>
        <dbReference type="ARBA" id="ARBA00023002"/>
    </source>
</evidence>
<evidence type="ECO:0000313" key="4">
    <source>
        <dbReference type="EMBL" id="SMO78494.1"/>
    </source>
</evidence>
<dbReference type="GO" id="GO:0016491">
    <property type="term" value="F:oxidoreductase activity"/>
    <property type="evidence" value="ECO:0007669"/>
    <property type="project" value="UniProtKB-KW"/>
</dbReference>
<dbReference type="OrthoDB" id="9775296at2"/>
<name>A0A521E3G0_9BACT</name>
<reference evidence="4 5" key="1">
    <citation type="submission" date="2017-05" db="EMBL/GenBank/DDBJ databases">
        <authorList>
            <person name="Varghese N."/>
            <person name="Submissions S."/>
        </authorList>
    </citation>
    <scope>NUCLEOTIDE SEQUENCE [LARGE SCALE GENOMIC DNA]</scope>
    <source>
        <strain evidence="4 5">DSM 21194</strain>
    </source>
</reference>
<dbReference type="PANTHER" id="PTHR44196">
    <property type="entry name" value="DEHYDROGENASE/REDUCTASE SDR FAMILY MEMBER 7B"/>
    <property type="match status" value="1"/>
</dbReference>
<dbReference type="InterPro" id="IPR020904">
    <property type="entry name" value="Sc_DH/Rdtase_CS"/>
</dbReference>